<evidence type="ECO:0000313" key="4">
    <source>
        <dbReference type="EMBL" id="SMO71407.1"/>
    </source>
</evidence>
<dbReference type="Proteomes" id="UP000317315">
    <property type="component" value="Unassembled WGS sequence"/>
</dbReference>
<dbReference type="Gene3D" id="2.40.160.10">
    <property type="entry name" value="Porin"/>
    <property type="match status" value="1"/>
</dbReference>
<organism evidence="4 5">
    <name type="scientific">Balnearium lithotrophicum</name>
    <dbReference type="NCBI Taxonomy" id="223788"/>
    <lineage>
        <taxon>Bacteria</taxon>
        <taxon>Pseudomonadati</taxon>
        <taxon>Aquificota</taxon>
        <taxon>Aquificia</taxon>
        <taxon>Desulfurobacteriales</taxon>
        <taxon>Desulfurobacteriaceae</taxon>
        <taxon>Balnearium</taxon>
    </lineage>
</organism>
<keyword evidence="5" id="KW-1185">Reference proteome</keyword>
<feature type="domain" description="Porin" evidence="3">
    <location>
        <begin position="78"/>
        <end position="452"/>
    </location>
</feature>
<dbReference type="InterPro" id="IPR023614">
    <property type="entry name" value="Porin_dom_sf"/>
</dbReference>
<gene>
    <name evidence="4" type="ORF">SAMN06269117_12123</name>
</gene>
<evidence type="ECO:0000259" key="3">
    <source>
        <dbReference type="Pfam" id="PF13609"/>
    </source>
</evidence>
<evidence type="ECO:0000313" key="5">
    <source>
        <dbReference type="Proteomes" id="UP000317315"/>
    </source>
</evidence>
<accession>A0A521DI74</accession>
<dbReference type="GO" id="GO:0015288">
    <property type="term" value="F:porin activity"/>
    <property type="evidence" value="ECO:0007669"/>
    <property type="project" value="InterPro"/>
</dbReference>
<feature type="coiled-coil region" evidence="1">
    <location>
        <begin position="27"/>
        <end position="68"/>
    </location>
</feature>
<dbReference type="OrthoDB" id="9763822at2"/>
<dbReference type="Gene3D" id="1.20.5.1700">
    <property type="match status" value="1"/>
</dbReference>
<sequence>MRKELILGTVFLLSSALPSFAASDYEVEQLKQMVEQMRAELQQVKEENQELREEIQKLKGTKAPLRKEKGAPSFLSKSGKKVDFYGYFKIDASYSDSKAVGTDYILFAYPENVRGGLANKLPFLRNSNDNDFNINFKHSRFGFDIKTKENGYDILGKFEFDLYRTDTNDWENNDPNKQVVRVRRAFVQLKGDSWSILAGQEWMLLTQLYPHLSNFPSGALMGNIGYRIPQIRLSKWFETDSGKFTIQTALDKEFGETDTPWFDTGSDSGLPDLQGRITYDTNLNGLKFHIGAIGHVGREQVDLADGGNKDLDSYSYGLEYKLGYGMFELSGKIWKGRNLDKWYTGGVGQGVLFIYNGGKFDTKLDTKKYGYPIDAKEIDAEGGWIELTTKFSPRLVWRIGAGVDNPDNDDLKYNGKYAVMARLKNTMYYTNLFYKLTPSIGLMGEYLRVETDYPDEDYIGTKYGDGTVNRFQGSILYFF</sequence>
<dbReference type="InterPro" id="IPR033900">
    <property type="entry name" value="Gram_neg_porin_domain"/>
</dbReference>
<dbReference type="RefSeq" id="WP_142936011.1">
    <property type="nucleotide sequence ID" value="NZ_FXTM01000021.1"/>
</dbReference>
<evidence type="ECO:0000256" key="1">
    <source>
        <dbReference type="SAM" id="Coils"/>
    </source>
</evidence>
<evidence type="ECO:0000256" key="2">
    <source>
        <dbReference type="SAM" id="SignalP"/>
    </source>
</evidence>
<name>A0A521DI74_9BACT</name>
<proteinExistence type="predicted"/>
<dbReference type="SUPFAM" id="SSF56935">
    <property type="entry name" value="Porins"/>
    <property type="match status" value="1"/>
</dbReference>
<keyword evidence="2" id="KW-0732">Signal</keyword>
<dbReference type="EMBL" id="FXTM01000021">
    <property type="protein sequence ID" value="SMO71407.1"/>
    <property type="molecule type" value="Genomic_DNA"/>
</dbReference>
<keyword evidence="1" id="KW-0175">Coiled coil</keyword>
<feature type="signal peptide" evidence="2">
    <location>
        <begin position="1"/>
        <end position="21"/>
    </location>
</feature>
<dbReference type="GO" id="GO:0016020">
    <property type="term" value="C:membrane"/>
    <property type="evidence" value="ECO:0007669"/>
    <property type="project" value="InterPro"/>
</dbReference>
<protein>
    <recommendedName>
        <fullName evidence="3">Porin domain-containing protein</fullName>
    </recommendedName>
</protein>
<dbReference type="Pfam" id="PF13609">
    <property type="entry name" value="Porin_4"/>
    <property type="match status" value="1"/>
</dbReference>
<dbReference type="AlphaFoldDB" id="A0A521DI74"/>
<reference evidence="4 5" key="1">
    <citation type="submission" date="2017-05" db="EMBL/GenBank/DDBJ databases">
        <authorList>
            <person name="Varghese N."/>
            <person name="Submissions S."/>
        </authorList>
    </citation>
    <scope>NUCLEOTIDE SEQUENCE [LARGE SCALE GENOMIC DNA]</scope>
    <source>
        <strain evidence="4 5">DSM 16304</strain>
    </source>
</reference>
<feature type="chain" id="PRO_5022134814" description="Porin domain-containing protein" evidence="2">
    <location>
        <begin position="22"/>
        <end position="479"/>
    </location>
</feature>